<feature type="transmembrane region" description="Helical" evidence="1">
    <location>
        <begin position="116"/>
        <end position="136"/>
    </location>
</feature>
<reference evidence="3" key="2">
    <citation type="submission" date="2009-11" db="EMBL/GenBank/DDBJ databases">
        <title>The Genome Sequence of Allomyces macrogynus strain ATCC 38327.</title>
        <authorList>
            <consortium name="The Broad Institute Genome Sequencing Platform"/>
            <person name="Russ C."/>
            <person name="Cuomo C."/>
            <person name="Shea T."/>
            <person name="Young S.K."/>
            <person name="Zeng Q."/>
            <person name="Koehrsen M."/>
            <person name="Haas B."/>
            <person name="Borodovsky M."/>
            <person name="Guigo R."/>
            <person name="Alvarado L."/>
            <person name="Berlin A."/>
            <person name="Borenstein D."/>
            <person name="Chen Z."/>
            <person name="Engels R."/>
            <person name="Freedman E."/>
            <person name="Gellesch M."/>
            <person name="Goldberg J."/>
            <person name="Griggs A."/>
            <person name="Gujja S."/>
            <person name="Heiman D."/>
            <person name="Hepburn T."/>
            <person name="Howarth C."/>
            <person name="Jen D."/>
            <person name="Larson L."/>
            <person name="Lewis B."/>
            <person name="Mehta T."/>
            <person name="Park D."/>
            <person name="Pearson M."/>
            <person name="Roberts A."/>
            <person name="Saif S."/>
            <person name="Shenoy N."/>
            <person name="Sisk P."/>
            <person name="Stolte C."/>
            <person name="Sykes S."/>
            <person name="Walk T."/>
            <person name="White J."/>
            <person name="Yandava C."/>
            <person name="Burger G."/>
            <person name="Gray M.W."/>
            <person name="Holland P.W.H."/>
            <person name="King N."/>
            <person name="Lang F.B.F."/>
            <person name="Roger A.J."/>
            <person name="Ruiz-Trillo I."/>
            <person name="Lander E."/>
            <person name="Nusbaum C."/>
        </authorList>
    </citation>
    <scope>NUCLEOTIDE SEQUENCE [LARGE SCALE GENOMIC DNA]</scope>
    <source>
        <strain evidence="3">ATCC 38327</strain>
    </source>
</reference>
<dbReference type="AlphaFoldDB" id="A0A0L0S4L6"/>
<organism evidence="2 3">
    <name type="scientific">Allomyces macrogynus (strain ATCC 38327)</name>
    <name type="common">Allomyces javanicus var. macrogynus</name>
    <dbReference type="NCBI Taxonomy" id="578462"/>
    <lineage>
        <taxon>Eukaryota</taxon>
        <taxon>Fungi</taxon>
        <taxon>Fungi incertae sedis</taxon>
        <taxon>Blastocladiomycota</taxon>
        <taxon>Blastocladiomycetes</taxon>
        <taxon>Blastocladiales</taxon>
        <taxon>Blastocladiaceae</taxon>
        <taxon>Allomyces</taxon>
    </lineage>
</organism>
<keyword evidence="3" id="KW-1185">Reference proteome</keyword>
<feature type="transmembrane region" description="Helical" evidence="1">
    <location>
        <begin position="88"/>
        <end position="110"/>
    </location>
</feature>
<keyword evidence="1" id="KW-1133">Transmembrane helix</keyword>
<accession>A0A0L0S4L6</accession>
<dbReference type="VEuPathDB" id="FungiDB:AMAG_03121"/>
<feature type="transmembrane region" description="Helical" evidence="1">
    <location>
        <begin position="143"/>
        <end position="166"/>
    </location>
</feature>
<feature type="transmembrane region" description="Helical" evidence="1">
    <location>
        <begin position="23"/>
        <end position="40"/>
    </location>
</feature>
<reference evidence="2 3" key="1">
    <citation type="submission" date="2009-11" db="EMBL/GenBank/DDBJ databases">
        <title>Annotation of Allomyces macrogynus ATCC 38327.</title>
        <authorList>
            <consortium name="The Broad Institute Genome Sequencing Platform"/>
            <person name="Russ C."/>
            <person name="Cuomo C."/>
            <person name="Burger G."/>
            <person name="Gray M.W."/>
            <person name="Holland P.W.H."/>
            <person name="King N."/>
            <person name="Lang F.B.F."/>
            <person name="Roger A.J."/>
            <person name="Ruiz-Trillo I."/>
            <person name="Young S.K."/>
            <person name="Zeng Q."/>
            <person name="Gargeya S."/>
            <person name="Fitzgerald M."/>
            <person name="Haas B."/>
            <person name="Abouelleil A."/>
            <person name="Alvarado L."/>
            <person name="Arachchi H.M."/>
            <person name="Berlin A."/>
            <person name="Chapman S.B."/>
            <person name="Gearin G."/>
            <person name="Goldberg J."/>
            <person name="Griggs A."/>
            <person name="Gujja S."/>
            <person name="Hansen M."/>
            <person name="Heiman D."/>
            <person name="Howarth C."/>
            <person name="Larimer J."/>
            <person name="Lui A."/>
            <person name="MacDonald P.J.P."/>
            <person name="McCowen C."/>
            <person name="Montmayeur A."/>
            <person name="Murphy C."/>
            <person name="Neiman D."/>
            <person name="Pearson M."/>
            <person name="Priest M."/>
            <person name="Roberts A."/>
            <person name="Saif S."/>
            <person name="Shea T."/>
            <person name="Sisk P."/>
            <person name="Stolte C."/>
            <person name="Sykes S."/>
            <person name="Wortman J."/>
            <person name="Nusbaum C."/>
            <person name="Birren B."/>
        </authorList>
    </citation>
    <scope>NUCLEOTIDE SEQUENCE [LARGE SCALE GENOMIC DNA]</scope>
    <source>
        <strain evidence="2 3">ATCC 38327</strain>
    </source>
</reference>
<evidence type="ECO:0000256" key="1">
    <source>
        <dbReference type="SAM" id="Phobius"/>
    </source>
</evidence>
<keyword evidence="1" id="KW-0812">Transmembrane</keyword>
<feature type="transmembrane region" description="Helical" evidence="1">
    <location>
        <begin position="178"/>
        <end position="199"/>
    </location>
</feature>
<protein>
    <submittedName>
        <fullName evidence="2">Uncharacterized protein</fullName>
    </submittedName>
</protein>
<keyword evidence="1" id="KW-0472">Membrane</keyword>
<proteinExistence type="predicted"/>
<gene>
    <name evidence="2" type="ORF">AMAG_03121</name>
</gene>
<dbReference type="EMBL" id="GG745331">
    <property type="protein sequence ID" value="KNE57400.1"/>
    <property type="molecule type" value="Genomic_DNA"/>
</dbReference>
<dbReference type="Proteomes" id="UP000054350">
    <property type="component" value="Unassembled WGS sequence"/>
</dbReference>
<evidence type="ECO:0000313" key="3">
    <source>
        <dbReference type="Proteomes" id="UP000054350"/>
    </source>
</evidence>
<name>A0A0L0S4L6_ALLM3</name>
<evidence type="ECO:0000313" key="2">
    <source>
        <dbReference type="EMBL" id="KNE57400.1"/>
    </source>
</evidence>
<sequence length="206" mass="21974">MTNSQAIELRAVAPTTAGLTKRLALFFAAGAVLGTTFDGLHANHDILAVSPEFGASGLPLGLAPYYMPRRVFASLSSPRGPIHPSARTAWTQLGMALVGYGLSSLVLFHLQWPTNIVSVLLGAMFLATWALTNGWIITLVACLVVWVGGSVWEMTLCTLGQFWYFSPDALGAGYVTHWIVWLWAGAALGGVDLASVYIAQPVVKQA</sequence>
<dbReference type="OrthoDB" id="5548478at2759"/>